<evidence type="ECO:0000313" key="9">
    <source>
        <dbReference type="EMBL" id="KAH0624749.1"/>
    </source>
</evidence>
<name>A0ABQ7T4S2_PHRPL</name>
<dbReference type="PANTHER" id="PTHR14564">
    <property type="entry name" value="MICOS COMPLEX SUBUNIT MIC26 / MIC27 FAMILY MEMBER"/>
    <property type="match status" value="1"/>
</dbReference>
<keyword evidence="10" id="KW-1185">Reference proteome</keyword>
<evidence type="ECO:0000313" key="10">
    <source>
        <dbReference type="Proteomes" id="UP000826234"/>
    </source>
</evidence>
<keyword evidence="8" id="KW-0732">Signal</keyword>
<evidence type="ECO:0000256" key="3">
    <source>
        <dbReference type="ARBA" id="ARBA00022692"/>
    </source>
</evidence>
<dbReference type="Pfam" id="PF09769">
    <property type="entry name" value="ApoO"/>
    <property type="match status" value="1"/>
</dbReference>
<evidence type="ECO:0000256" key="8">
    <source>
        <dbReference type="SAM" id="SignalP"/>
    </source>
</evidence>
<dbReference type="Proteomes" id="UP000826234">
    <property type="component" value="Unassembled WGS sequence"/>
</dbReference>
<comment type="function">
    <text evidence="7">Component of the MICOS complex, a large protein complex of the mitochondrial inner membrane that plays crucial roles in the maintenance of crista junctions, inner membrane architecture, and formation of contact sites to the outer membrane.</text>
</comment>
<comment type="caution">
    <text evidence="9">The sequence shown here is derived from an EMBL/GenBank/DDBJ whole genome shotgun (WGS) entry which is preliminary data.</text>
</comment>
<evidence type="ECO:0000256" key="2">
    <source>
        <dbReference type="ARBA" id="ARBA00010904"/>
    </source>
</evidence>
<keyword evidence="7" id="KW-0999">Mitochondrion inner membrane</keyword>
<keyword evidence="6 7" id="KW-0472">Membrane</keyword>
<evidence type="ECO:0000256" key="4">
    <source>
        <dbReference type="ARBA" id="ARBA00022989"/>
    </source>
</evidence>
<proteinExistence type="inferred from homology"/>
<keyword evidence="5 7" id="KW-0496">Mitochondrion</keyword>
<feature type="signal peptide" evidence="8">
    <location>
        <begin position="1"/>
        <end position="23"/>
    </location>
</feature>
<comment type="subunit">
    <text evidence="7">Component of the mitochondrial contact site and cristae organizing system (MICOS) complex.</text>
</comment>
<comment type="subcellular location">
    <subcellularLocation>
        <location evidence="7">Mitochondrion inner membrane</location>
    </subcellularLocation>
    <subcellularLocation>
        <location evidence="1">Mitochondrion membrane</location>
    </subcellularLocation>
</comment>
<dbReference type="EMBL" id="JAIPUX010001232">
    <property type="protein sequence ID" value="KAH0624749.1"/>
    <property type="molecule type" value="Genomic_DNA"/>
</dbReference>
<keyword evidence="4 7" id="KW-1133">Transmembrane helix</keyword>
<protein>
    <recommendedName>
        <fullName evidence="7">MICOS complex subunit</fullName>
    </recommendedName>
</protein>
<evidence type="ECO:0000256" key="7">
    <source>
        <dbReference type="RuleBase" id="RU363021"/>
    </source>
</evidence>
<feature type="transmembrane region" description="Helical" evidence="7">
    <location>
        <begin position="111"/>
        <end position="129"/>
    </location>
</feature>
<gene>
    <name evidence="9" type="ORF">JD844_032506</name>
</gene>
<keyword evidence="3 7" id="KW-0812">Transmembrane</keyword>
<reference evidence="9 10" key="1">
    <citation type="journal article" date="2022" name="Gigascience">
        <title>A chromosome-level genome assembly and annotation of the desert horned lizard, Phrynosoma platyrhinos, provides insight into chromosomal rearrangements among reptiles.</title>
        <authorList>
            <person name="Koochekian N."/>
            <person name="Ascanio A."/>
            <person name="Farleigh K."/>
            <person name="Card D.C."/>
            <person name="Schield D.R."/>
            <person name="Castoe T.A."/>
            <person name="Jezkova T."/>
        </authorList>
    </citation>
    <scope>NUCLEOTIDE SEQUENCE [LARGE SCALE GENOMIC DNA]</scope>
    <source>
        <strain evidence="9">NK-2021</strain>
    </source>
</reference>
<dbReference type="InterPro" id="IPR033182">
    <property type="entry name" value="MIC26/MIC27_animal"/>
</dbReference>
<sequence>MFKVKQLVAAPASLSLLAVQVYAAGPEKEASKKNLLRVDELSLYTSPVPKAKYVEDTRTQLEEGIGHVRHSLEPYTGWFQDFSGKAKPKVEKTAEYGREVYELLKNPPPGFYPRLGVIGFAGVIGLFLARGSKAKRVVYPVTGSQLYDWSLQAYINIESLWKDTPKKKKSAKASDKELLHEVVVSPMPASLKMCAVMTETISIQDKRNFFQQFHLHISTNIGTVPDHVRILVQTLVLLLHIGTTRVDDIISLISGLLKADDIMPSMDTDPFLAILLFHWQ</sequence>
<comment type="similarity">
    <text evidence="2">Belongs to the apolipoprotein O/MICOS complex subunit Mic27 family.</text>
</comment>
<evidence type="ECO:0000256" key="6">
    <source>
        <dbReference type="ARBA" id="ARBA00023136"/>
    </source>
</evidence>
<organism evidence="9 10">
    <name type="scientific">Phrynosoma platyrhinos</name>
    <name type="common">Desert horned lizard</name>
    <dbReference type="NCBI Taxonomy" id="52577"/>
    <lineage>
        <taxon>Eukaryota</taxon>
        <taxon>Metazoa</taxon>
        <taxon>Chordata</taxon>
        <taxon>Craniata</taxon>
        <taxon>Vertebrata</taxon>
        <taxon>Euteleostomi</taxon>
        <taxon>Lepidosauria</taxon>
        <taxon>Squamata</taxon>
        <taxon>Bifurcata</taxon>
        <taxon>Unidentata</taxon>
        <taxon>Episquamata</taxon>
        <taxon>Toxicofera</taxon>
        <taxon>Iguania</taxon>
        <taxon>Phrynosomatidae</taxon>
        <taxon>Phrynosomatinae</taxon>
        <taxon>Phrynosoma</taxon>
    </lineage>
</organism>
<accession>A0ABQ7T4S2</accession>
<evidence type="ECO:0000256" key="1">
    <source>
        <dbReference type="ARBA" id="ARBA00004325"/>
    </source>
</evidence>
<dbReference type="InterPro" id="IPR019166">
    <property type="entry name" value="MIC26/MIC27"/>
</dbReference>
<evidence type="ECO:0000256" key="5">
    <source>
        <dbReference type="ARBA" id="ARBA00023128"/>
    </source>
</evidence>
<feature type="chain" id="PRO_5045120380" description="MICOS complex subunit" evidence="8">
    <location>
        <begin position="24"/>
        <end position="280"/>
    </location>
</feature>